<reference evidence="3 4" key="1">
    <citation type="journal article" date="2024" name="IMA Fungus">
        <title>IMA Genome - F19 : A genome assembly and annotation guide to empower mycologists, including annotated draft genome sequences of Ceratocystis pirilliformis, Diaporthe australafricana, Fusarium ophioides, Paecilomyces lecythidis, and Sporothrix stenoceras.</title>
        <authorList>
            <person name="Aylward J."/>
            <person name="Wilson A.M."/>
            <person name="Visagie C.M."/>
            <person name="Spraker J."/>
            <person name="Barnes I."/>
            <person name="Buitendag C."/>
            <person name="Ceriani C."/>
            <person name="Del Mar Angel L."/>
            <person name="du Plessis D."/>
            <person name="Fuchs T."/>
            <person name="Gasser K."/>
            <person name="Kramer D."/>
            <person name="Li W."/>
            <person name="Munsamy K."/>
            <person name="Piso A."/>
            <person name="Price J.L."/>
            <person name="Sonnekus B."/>
            <person name="Thomas C."/>
            <person name="van der Nest A."/>
            <person name="van Dijk A."/>
            <person name="van Heerden A."/>
            <person name="van Vuuren N."/>
            <person name="Yilmaz N."/>
            <person name="Duong T.A."/>
            <person name="van der Merwe N.A."/>
            <person name="Wingfield M.J."/>
            <person name="Wingfield B.D."/>
        </authorList>
    </citation>
    <scope>NUCLEOTIDE SEQUENCE [LARGE SCALE GENOMIC DNA]</scope>
    <source>
        <strain evidence="3 4">CMW 12675</strain>
    </source>
</reference>
<name>A0ABR3YW25_9PEZI</name>
<feature type="region of interest" description="Disordered" evidence="1">
    <location>
        <begin position="444"/>
        <end position="465"/>
    </location>
</feature>
<keyword evidence="4" id="KW-1185">Reference proteome</keyword>
<feature type="compositionally biased region" description="Acidic residues" evidence="1">
    <location>
        <begin position="43"/>
        <end position="92"/>
    </location>
</feature>
<organism evidence="3 4">
    <name type="scientific">Ceratocystis pirilliformis</name>
    <dbReference type="NCBI Taxonomy" id="259994"/>
    <lineage>
        <taxon>Eukaryota</taxon>
        <taxon>Fungi</taxon>
        <taxon>Dikarya</taxon>
        <taxon>Ascomycota</taxon>
        <taxon>Pezizomycotina</taxon>
        <taxon>Sordariomycetes</taxon>
        <taxon>Hypocreomycetidae</taxon>
        <taxon>Microascales</taxon>
        <taxon>Ceratocystidaceae</taxon>
        <taxon>Ceratocystis</taxon>
    </lineage>
</organism>
<feature type="region of interest" description="Disordered" evidence="1">
    <location>
        <begin position="1"/>
        <end position="92"/>
    </location>
</feature>
<dbReference type="Proteomes" id="UP001583280">
    <property type="component" value="Unassembled WGS sequence"/>
</dbReference>
<comment type="caution">
    <text evidence="3">The sequence shown here is derived from an EMBL/GenBank/DDBJ whole genome shotgun (WGS) entry which is preliminary data.</text>
</comment>
<accession>A0ABR3YW25</accession>
<protein>
    <recommendedName>
        <fullName evidence="2">Myb-like domain-containing protein</fullName>
    </recommendedName>
</protein>
<proteinExistence type="predicted"/>
<evidence type="ECO:0000313" key="4">
    <source>
        <dbReference type="Proteomes" id="UP001583280"/>
    </source>
</evidence>
<evidence type="ECO:0000256" key="1">
    <source>
        <dbReference type="SAM" id="MobiDB-lite"/>
    </source>
</evidence>
<dbReference type="InterPro" id="IPR001005">
    <property type="entry name" value="SANT/Myb"/>
</dbReference>
<dbReference type="EMBL" id="JAWDJO010000135">
    <property type="protein sequence ID" value="KAL1892265.1"/>
    <property type="molecule type" value="Genomic_DNA"/>
</dbReference>
<dbReference type="SUPFAM" id="SSF46689">
    <property type="entry name" value="Homeodomain-like"/>
    <property type="match status" value="1"/>
</dbReference>
<feature type="domain" description="Myb-like" evidence="2">
    <location>
        <begin position="599"/>
        <end position="650"/>
    </location>
</feature>
<evidence type="ECO:0000259" key="2">
    <source>
        <dbReference type="SMART" id="SM00717"/>
    </source>
</evidence>
<feature type="compositionally biased region" description="Basic and acidic residues" evidence="1">
    <location>
        <begin position="31"/>
        <end position="41"/>
    </location>
</feature>
<feature type="region of interest" description="Disordered" evidence="1">
    <location>
        <begin position="483"/>
        <end position="520"/>
    </location>
</feature>
<dbReference type="InterPro" id="IPR009057">
    <property type="entry name" value="Homeodomain-like_sf"/>
</dbReference>
<sequence>MAGRTRSTRGNVIKVDPSDEQAAATAVMALSEKKNSFRPSDEPVIEAEVEVEEDVEDDEDMDDDAEAEGEDDDAEADEAEENAGDEDDDAEVDVDASGLPEMAIDQQLSQIVPPMSSSRRTATADDNASIATDLQNLNGQAAFVQSTAVPNPADILPSVDAIPRPMGSSNGKDPAVLGLLLPALRSDALSLKNHLAQPCPNSPSWSQVWNILRQAFDLIKGPYMTPGDALLNLNEIQNSFEDNATAETAYLSMSLANLATVLDALNRHEEADDDLKILLQILDTGFPFSIVHSTGISVDWLDANDYIGMALDIRTQRWMLELHGSDKFEAVNIFKKIFLDESEDPSCDWDGDRGKLPGANWKDIGDFDMTEFTNDENDEMIRQKTMQRVDAVFEFAESQNDPDGTLNKFSEVQPFVQELRRFIVKIFEEVDRAYLAKTRQKLPDGGEEYDDGMSNTQRSGFNEPSRNLYDGLSSLSRFSRLGSSDYARNRKRRVPENDMDQEAAIRKVPQKRQRRSMATPSSQLAQLQAVAVASTAPQQTGHPIAPSSIVSGISGVNGTSMPPPTASSVVPHSPSSSAVIASQGVAGDSTSGKRKELQKRFFWGPGDTEKLCDYIDRYGCNWARISKEATFEIPRTQQQLRDKARNLKVDMLRHDKILLPGFDNVGLHLKEQTLVRKHNKNPHRTEKDVDEHNIPINTEWEDGMDEEYDGSTVGAAMSVAATQVDTAPMDTASVTDPSLSQATASIANMSVAIADPSHPVNNPSHPARAAAQQELHAQLQQTPEEIHARIQERFGQMHQAAQLSFAQAQAQQHHNDNEVAAAAAAAAAAVVAAAAANQVDVDVDMNGGAQQPQDVQMVPVSETGNMM</sequence>
<feature type="compositionally biased region" description="Polar residues" evidence="1">
    <location>
        <begin position="453"/>
        <end position="465"/>
    </location>
</feature>
<gene>
    <name evidence="3" type="ORF">Cpir12675_004621</name>
</gene>
<dbReference type="SMART" id="SM00717">
    <property type="entry name" value="SANT"/>
    <property type="match status" value="1"/>
</dbReference>
<evidence type="ECO:0000313" key="3">
    <source>
        <dbReference type="EMBL" id="KAL1892265.1"/>
    </source>
</evidence>
<dbReference type="Gene3D" id="1.10.10.60">
    <property type="entry name" value="Homeodomain-like"/>
    <property type="match status" value="1"/>
</dbReference>